<keyword evidence="6 9" id="KW-0479">Metal-binding</keyword>
<proteinExistence type="inferred from homology"/>
<feature type="domain" description="Plant heme peroxidase family profile" evidence="11">
    <location>
        <begin position="1"/>
        <end position="119"/>
    </location>
</feature>
<dbReference type="PROSITE" id="PS50873">
    <property type="entry name" value="PEROXIDASE_4"/>
    <property type="match status" value="1"/>
</dbReference>
<dbReference type="Proteomes" id="UP000290289">
    <property type="component" value="Chromosome 15"/>
</dbReference>
<dbReference type="InterPro" id="IPR000823">
    <property type="entry name" value="Peroxidase_pln"/>
</dbReference>
<dbReference type="GO" id="GO:0006979">
    <property type="term" value="P:response to oxidative stress"/>
    <property type="evidence" value="ECO:0007669"/>
    <property type="project" value="InterPro"/>
</dbReference>
<evidence type="ECO:0000256" key="5">
    <source>
        <dbReference type="ARBA" id="ARBA00022617"/>
    </source>
</evidence>
<dbReference type="EC" id="1.11.1.7" evidence="3"/>
<gene>
    <name evidence="12" type="ORF">DVH24_039251</name>
</gene>
<evidence type="ECO:0000256" key="4">
    <source>
        <dbReference type="ARBA" id="ARBA00022559"/>
    </source>
</evidence>
<evidence type="ECO:0000256" key="8">
    <source>
        <dbReference type="ARBA" id="ARBA00023004"/>
    </source>
</evidence>
<evidence type="ECO:0000256" key="2">
    <source>
        <dbReference type="ARBA" id="ARBA00001970"/>
    </source>
</evidence>
<dbReference type="Pfam" id="PF00141">
    <property type="entry name" value="peroxidase"/>
    <property type="match status" value="1"/>
</dbReference>
<dbReference type="EMBL" id="RDQH01000341">
    <property type="protein sequence ID" value="RXH75552.1"/>
    <property type="molecule type" value="Genomic_DNA"/>
</dbReference>
<keyword evidence="13" id="KW-1185">Reference proteome</keyword>
<dbReference type="InterPro" id="IPR002016">
    <property type="entry name" value="Haem_peroxidase"/>
</dbReference>
<name>A0A498I004_MALDO</name>
<evidence type="ECO:0000259" key="11">
    <source>
        <dbReference type="PROSITE" id="PS50873"/>
    </source>
</evidence>
<evidence type="ECO:0000256" key="3">
    <source>
        <dbReference type="ARBA" id="ARBA00012313"/>
    </source>
</evidence>
<keyword evidence="7" id="KW-0560">Oxidoreductase</keyword>
<evidence type="ECO:0000256" key="6">
    <source>
        <dbReference type="ARBA" id="ARBA00022723"/>
    </source>
</evidence>
<dbReference type="GO" id="GO:0020037">
    <property type="term" value="F:heme binding"/>
    <property type="evidence" value="ECO:0007669"/>
    <property type="project" value="InterPro"/>
</dbReference>
<keyword evidence="8" id="KW-0408">Iron</keyword>
<evidence type="ECO:0000313" key="12">
    <source>
        <dbReference type="EMBL" id="RXH75552.1"/>
    </source>
</evidence>
<comment type="cofactor">
    <cofactor evidence="9">
        <name>Ca(2+)</name>
        <dbReference type="ChEBI" id="CHEBI:29108"/>
    </cofactor>
    <text evidence="9">Binds 2 calcium ions per subunit.</text>
</comment>
<dbReference type="SUPFAM" id="SSF48113">
    <property type="entry name" value="Heme-dependent peroxidases"/>
    <property type="match status" value="1"/>
</dbReference>
<dbReference type="Gene3D" id="1.10.520.10">
    <property type="match status" value="1"/>
</dbReference>
<dbReference type="PANTHER" id="PTHR31517:SF48">
    <property type="entry name" value="PEROXIDASE 16-RELATED"/>
    <property type="match status" value="1"/>
</dbReference>
<sequence length="131" mass="15418">MFRLYNQSGSGRPDPVFELKYRDKLKKLCPLIMGQNVTGDLDATPLVFHNQYYKDLVSGRRFLNSYQTLVTYPQTRIYVEQFSSDQTEFFKAFVKGMIKMGDLQFEQPGEVRRNCRVVNRRPVNTHRKVIT</sequence>
<comment type="catalytic activity">
    <reaction evidence="1">
        <text>2 a phenolic donor + H2O2 = 2 a phenolic radical donor + 2 H2O</text>
        <dbReference type="Rhea" id="RHEA:56136"/>
        <dbReference type="ChEBI" id="CHEBI:15377"/>
        <dbReference type="ChEBI" id="CHEBI:16240"/>
        <dbReference type="ChEBI" id="CHEBI:139520"/>
        <dbReference type="ChEBI" id="CHEBI:139521"/>
        <dbReference type="EC" id="1.11.1.7"/>
    </reaction>
</comment>
<dbReference type="AlphaFoldDB" id="A0A498I004"/>
<organism evidence="12 13">
    <name type="scientific">Malus domestica</name>
    <name type="common">Apple</name>
    <name type="synonym">Pyrus malus</name>
    <dbReference type="NCBI Taxonomy" id="3750"/>
    <lineage>
        <taxon>Eukaryota</taxon>
        <taxon>Viridiplantae</taxon>
        <taxon>Streptophyta</taxon>
        <taxon>Embryophyta</taxon>
        <taxon>Tracheophyta</taxon>
        <taxon>Spermatophyta</taxon>
        <taxon>Magnoliopsida</taxon>
        <taxon>eudicotyledons</taxon>
        <taxon>Gunneridae</taxon>
        <taxon>Pentapetalae</taxon>
        <taxon>rosids</taxon>
        <taxon>fabids</taxon>
        <taxon>Rosales</taxon>
        <taxon>Rosaceae</taxon>
        <taxon>Amygdaloideae</taxon>
        <taxon>Maleae</taxon>
        <taxon>Malus</taxon>
    </lineage>
</organism>
<keyword evidence="5" id="KW-0349">Heme</keyword>
<dbReference type="GO" id="GO:0046872">
    <property type="term" value="F:metal ion binding"/>
    <property type="evidence" value="ECO:0007669"/>
    <property type="project" value="UniProtKB-KW"/>
</dbReference>
<protein>
    <recommendedName>
        <fullName evidence="3">peroxidase</fullName>
        <ecNumber evidence="3">1.11.1.7</ecNumber>
    </recommendedName>
</protein>
<dbReference type="InterPro" id="IPR010255">
    <property type="entry name" value="Haem_peroxidase_sf"/>
</dbReference>
<accession>A0A498I004</accession>
<reference evidence="12 13" key="1">
    <citation type="submission" date="2018-10" db="EMBL/GenBank/DDBJ databases">
        <title>A high-quality apple genome assembly.</title>
        <authorList>
            <person name="Hu J."/>
        </authorList>
    </citation>
    <scope>NUCLEOTIDE SEQUENCE [LARGE SCALE GENOMIC DNA]</scope>
    <source>
        <strain evidence="13">cv. HFTH1</strain>
        <tissue evidence="12">Young leaf</tissue>
    </source>
</reference>
<feature type="binding site" evidence="9">
    <location>
        <position position="44"/>
    </location>
    <ligand>
        <name>Ca(2+)</name>
        <dbReference type="ChEBI" id="CHEBI:29108"/>
        <label>2</label>
    </ligand>
</feature>
<evidence type="ECO:0000256" key="9">
    <source>
        <dbReference type="PIRSR" id="PIRSR600823-3"/>
    </source>
</evidence>
<comment type="similarity">
    <text evidence="10">Belongs to the peroxidase family.</text>
</comment>
<dbReference type="GO" id="GO:0140825">
    <property type="term" value="F:lactoperoxidase activity"/>
    <property type="evidence" value="ECO:0007669"/>
    <property type="project" value="UniProtKB-EC"/>
</dbReference>
<keyword evidence="4" id="KW-0575">Peroxidase</keyword>
<comment type="caution">
    <text evidence="12">The sequence shown here is derived from an EMBL/GenBank/DDBJ whole genome shotgun (WGS) entry which is preliminary data.</text>
</comment>
<evidence type="ECO:0000313" key="13">
    <source>
        <dbReference type="Proteomes" id="UP000290289"/>
    </source>
</evidence>
<evidence type="ECO:0000256" key="10">
    <source>
        <dbReference type="RuleBase" id="RU004241"/>
    </source>
</evidence>
<dbReference type="PANTHER" id="PTHR31517">
    <property type="match status" value="1"/>
</dbReference>
<evidence type="ECO:0000256" key="7">
    <source>
        <dbReference type="ARBA" id="ARBA00023002"/>
    </source>
</evidence>
<evidence type="ECO:0000256" key="1">
    <source>
        <dbReference type="ARBA" id="ARBA00000189"/>
    </source>
</evidence>
<dbReference type="STRING" id="3750.A0A498I004"/>
<feature type="binding site" evidence="9">
    <location>
        <position position="42"/>
    </location>
    <ligand>
        <name>Ca(2+)</name>
        <dbReference type="ChEBI" id="CHEBI:29108"/>
        <label>2</label>
    </ligand>
</feature>
<comment type="cofactor">
    <cofactor evidence="2">
        <name>heme b</name>
        <dbReference type="ChEBI" id="CHEBI:60344"/>
    </cofactor>
</comment>
<dbReference type="Gene3D" id="1.10.420.10">
    <property type="entry name" value="Peroxidase, domain 2"/>
    <property type="match status" value="1"/>
</dbReference>
<keyword evidence="9" id="KW-0106">Calcium</keyword>